<dbReference type="Gene3D" id="1.20.1720.10">
    <property type="entry name" value="Multidrug resistance protein D"/>
    <property type="match status" value="1"/>
</dbReference>
<evidence type="ECO:0000256" key="5">
    <source>
        <dbReference type="ARBA" id="ARBA00023136"/>
    </source>
</evidence>
<feature type="domain" description="Major facilitator superfamily (MFS) profile" evidence="7">
    <location>
        <begin position="10"/>
        <end position="459"/>
    </location>
</feature>
<keyword evidence="9" id="KW-1185">Reference proteome</keyword>
<feature type="transmembrane region" description="Helical" evidence="6">
    <location>
        <begin position="199"/>
        <end position="217"/>
    </location>
</feature>
<dbReference type="InterPro" id="IPR011701">
    <property type="entry name" value="MFS"/>
</dbReference>
<name>A0A923NKA0_9FIRM</name>
<keyword evidence="2" id="KW-0813">Transport</keyword>
<dbReference type="Pfam" id="PF07690">
    <property type="entry name" value="MFS_1"/>
    <property type="match status" value="1"/>
</dbReference>
<protein>
    <submittedName>
        <fullName evidence="8">MFS transporter</fullName>
    </submittedName>
</protein>
<accession>A0A923NKA0</accession>
<evidence type="ECO:0000256" key="1">
    <source>
        <dbReference type="ARBA" id="ARBA00004651"/>
    </source>
</evidence>
<evidence type="ECO:0000256" key="3">
    <source>
        <dbReference type="ARBA" id="ARBA00022692"/>
    </source>
</evidence>
<feature type="transmembrane region" description="Helical" evidence="6">
    <location>
        <begin position="162"/>
        <end position="184"/>
    </location>
</feature>
<evidence type="ECO:0000259" key="7">
    <source>
        <dbReference type="PROSITE" id="PS50850"/>
    </source>
</evidence>
<organism evidence="8 9">
    <name type="scientific">Zhenpiania hominis</name>
    <dbReference type="NCBI Taxonomy" id="2763644"/>
    <lineage>
        <taxon>Bacteria</taxon>
        <taxon>Bacillati</taxon>
        <taxon>Bacillota</taxon>
        <taxon>Clostridia</taxon>
        <taxon>Peptostreptococcales</taxon>
        <taxon>Anaerovoracaceae</taxon>
        <taxon>Zhenpiania</taxon>
    </lineage>
</organism>
<feature type="transmembrane region" description="Helical" evidence="6">
    <location>
        <begin position="436"/>
        <end position="452"/>
    </location>
</feature>
<dbReference type="SUPFAM" id="SSF103473">
    <property type="entry name" value="MFS general substrate transporter"/>
    <property type="match status" value="1"/>
</dbReference>
<feature type="transmembrane region" description="Helical" evidence="6">
    <location>
        <begin position="76"/>
        <end position="99"/>
    </location>
</feature>
<dbReference type="PRINTS" id="PR01036">
    <property type="entry name" value="TCRTETB"/>
</dbReference>
<feature type="transmembrane region" description="Helical" evidence="6">
    <location>
        <begin position="12"/>
        <end position="32"/>
    </location>
</feature>
<gene>
    <name evidence="8" type="ORF">H9L42_03100</name>
</gene>
<dbReference type="Gene3D" id="1.20.1250.20">
    <property type="entry name" value="MFS general substrate transporter like domains"/>
    <property type="match status" value="1"/>
</dbReference>
<dbReference type="EMBL" id="JACRYT010000002">
    <property type="protein sequence ID" value="MBC6678812.1"/>
    <property type="molecule type" value="Genomic_DNA"/>
</dbReference>
<evidence type="ECO:0000256" key="4">
    <source>
        <dbReference type="ARBA" id="ARBA00022989"/>
    </source>
</evidence>
<comment type="subcellular location">
    <subcellularLocation>
        <location evidence="1">Cell membrane</location>
        <topology evidence="1">Multi-pass membrane protein</topology>
    </subcellularLocation>
</comment>
<dbReference type="AlphaFoldDB" id="A0A923NKA0"/>
<evidence type="ECO:0000313" key="8">
    <source>
        <dbReference type="EMBL" id="MBC6678812.1"/>
    </source>
</evidence>
<comment type="caution">
    <text evidence="8">The sequence shown here is derived from an EMBL/GenBank/DDBJ whole genome shotgun (WGS) entry which is preliminary data.</text>
</comment>
<dbReference type="PROSITE" id="PS50850">
    <property type="entry name" value="MFS"/>
    <property type="match status" value="1"/>
</dbReference>
<dbReference type="GO" id="GO:0005886">
    <property type="term" value="C:plasma membrane"/>
    <property type="evidence" value="ECO:0007669"/>
    <property type="project" value="UniProtKB-SubCell"/>
</dbReference>
<dbReference type="GO" id="GO:0022857">
    <property type="term" value="F:transmembrane transporter activity"/>
    <property type="evidence" value="ECO:0007669"/>
    <property type="project" value="InterPro"/>
</dbReference>
<dbReference type="PANTHER" id="PTHR42718">
    <property type="entry name" value="MAJOR FACILITATOR SUPERFAMILY MULTIDRUG TRANSPORTER MFSC"/>
    <property type="match status" value="1"/>
</dbReference>
<keyword evidence="4 6" id="KW-1133">Transmembrane helix</keyword>
<dbReference type="CDD" id="cd17321">
    <property type="entry name" value="MFS_MMR_MDR_like"/>
    <property type="match status" value="1"/>
</dbReference>
<keyword evidence="5 6" id="KW-0472">Membrane</keyword>
<feature type="transmembrane region" description="Helical" evidence="6">
    <location>
        <begin position="293"/>
        <end position="313"/>
    </location>
</feature>
<feature type="transmembrane region" description="Helical" evidence="6">
    <location>
        <begin position="352"/>
        <end position="369"/>
    </location>
</feature>
<dbReference type="InterPro" id="IPR020846">
    <property type="entry name" value="MFS_dom"/>
</dbReference>
<reference evidence="8" key="1">
    <citation type="submission" date="2020-08" db="EMBL/GenBank/DDBJ databases">
        <title>Genome public.</title>
        <authorList>
            <person name="Liu C."/>
            <person name="Sun Q."/>
        </authorList>
    </citation>
    <scope>NUCLEOTIDE SEQUENCE</scope>
    <source>
        <strain evidence="8">BX12</strain>
    </source>
</reference>
<feature type="transmembrane region" description="Helical" evidence="6">
    <location>
        <begin position="105"/>
        <end position="127"/>
    </location>
</feature>
<sequence>MKNKREQKTTILVVVITAFVTTFTGSALNLSIPDLGRYFGVSAGAVGWLVTAYMLTVAALSVPFGKLADGAGRKRILTVGILIFSASSGAAAFGVSLWMLIALRVVQGVGGAMIFSTNIPVLIGAFSGEERGKILGYSIAATYTGLSAGPVLGGLLNYHLGWRSIFVLTALIGAVALFLAWLRLPADKKNTSRRQPRDIWGNLLYVAMITLTMYGLSELDRGPLPFLVTGVGIGIGVLFVYRQLHTEYPVIQVRMFRKNPAYACANAAALLNYGATFAISYLLSIYLQAVKGYSSQTAGFILIVQPALMALLSPLAGRISDRFSPFWLSSIGMALCAGGLFLFAGIGETTSLFFTFAALVITGIGFAFFSSPNTNAVMSCVEEKDYGVASSILATMRSVGHTLSMVVVTVVVRLYMGEKALEDAGAELLTETMHTAFILFAAACTAGVFISLKRNPSEKQD</sequence>
<dbReference type="RefSeq" id="WP_187301987.1">
    <property type="nucleotide sequence ID" value="NZ_JACRYT010000002.1"/>
</dbReference>
<proteinExistence type="predicted"/>
<evidence type="ECO:0000256" key="2">
    <source>
        <dbReference type="ARBA" id="ARBA00022448"/>
    </source>
</evidence>
<feature type="transmembrane region" description="Helical" evidence="6">
    <location>
        <begin position="38"/>
        <end position="64"/>
    </location>
</feature>
<dbReference type="Proteomes" id="UP000602647">
    <property type="component" value="Unassembled WGS sequence"/>
</dbReference>
<keyword evidence="3 6" id="KW-0812">Transmembrane</keyword>
<evidence type="ECO:0000256" key="6">
    <source>
        <dbReference type="SAM" id="Phobius"/>
    </source>
</evidence>
<feature type="transmembrane region" description="Helical" evidence="6">
    <location>
        <begin position="262"/>
        <end position="287"/>
    </location>
</feature>
<feature type="transmembrane region" description="Helical" evidence="6">
    <location>
        <begin position="325"/>
        <end position="346"/>
    </location>
</feature>
<feature type="transmembrane region" description="Helical" evidence="6">
    <location>
        <begin position="399"/>
        <end position="416"/>
    </location>
</feature>
<dbReference type="InterPro" id="IPR036259">
    <property type="entry name" value="MFS_trans_sf"/>
</dbReference>
<feature type="transmembrane region" description="Helical" evidence="6">
    <location>
        <begin position="223"/>
        <end position="241"/>
    </location>
</feature>
<evidence type="ECO:0000313" key="9">
    <source>
        <dbReference type="Proteomes" id="UP000602647"/>
    </source>
</evidence>
<dbReference type="PANTHER" id="PTHR42718:SF9">
    <property type="entry name" value="MAJOR FACILITATOR SUPERFAMILY MULTIDRUG TRANSPORTER MFSC"/>
    <property type="match status" value="1"/>
</dbReference>
<feature type="transmembrane region" description="Helical" evidence="6">
    <location>
        <begin position="134"/>
        <end position="156"/>
    </location>
</feature>